<evidence type="ECO:0000313" key="5">
    <source>
        <dbReference type="Proteomes" id="UP000663814"/>
    </source>
</evidence>
<proteinExistence type="inferred from homology"/>
<keyword evidence="2" id="KW-0813">Transport</keyword>
<accession>A0ABS7X5E6</accession>
<dbReference type="RefSeq" id="WP_205310655.1">
    <property type="nucleotide sequence ID" value="NZ_JAERPS020000001.1"/>
</dbReference>
<organism evidence="4 5">
    <name type="scientific">Rheinheimera maricola</name>
    <dbReference type="NCBI Taxonomy" id="2793282"/>
    <lineage>
        <taxon>Bacteria</taxon>
        <taxon>Pseudomonadati</taxon>
        <taxon>Pseudomonadota</taxon>
        <taxon>Gammaproteobacteria</taxon>
        <taxon>Chromatiales</taxon>
        <taxon>Chromatiaceae</taxon>
        <taxon>Rheinheimera</taxon>
    </lineage>
</organism>
<keyword evidence="3" id="KW-0732">Signal</keyword>
<sequence>MQFASYGYIAHNQLVVKAGGNLKEILLRFIVLLCGVLASAGVCNATQLNVWHMVKEMDADLAHTAAAFSRANPDINVVVHALPNEELKASAIRAADQQMAPDIIIISSDNVGYAGLMRLSELPPEWVGDTLPDAVQQALQFNQKNYSLPLFSGNHLLMLYNKALVNTPATDWQQLVVQQQEFNQQGIQTLALNYQEPYWFALFASLFGADLVTNNQVSLGSAEMAKALQFYQQLAEQNITQKQCGYACVADDFYQRKYAYAINGTWALAEAKRHLGDDLGIMPFPTLQQHKMQPLASYIVMVFPNQALSSAKAAQIKQFVHFIRQAENLQPLAKKYYLTPYYHTPTPEPWLTEPFHLQVQAQNRLSTLMPASTAMVSVWNGMQKGMLLHQKNTLDATAAASFMQKVALRDQQLLEAGQ</sequence>
<dbReference type="Proteomes" id="UP000663814">
    <property type="component" value="Unassembled WGS sequence"/>
</dbReference>
<name>A0ABS7X5E6_9GAMM</name>
<gene>
    <name evidence="4" type="ORF">I4W93_004060</name>
</gene>
<dbReference type="PANTHER" id="PTHR30061:SF50">
    <property type="entry name" value="MALTOSE_MALTODEXTRIN-BINDING PERIPLASMIC PROTEIN"/>
    <property type="match status" value="1"/>
</dbReference>
<dbReference type="PANTHER" id="PTHR30061">
    <property type="entry name" value="MALTOSE-BINDING PERIPLASMIC PROTEIN"/>
    <property type="match status" value="1"/>
</dbReference>
<comment type="similarity">
    <text evidence="1">Belongs to the bacterial solute-binding protein 1 family.</text>
</comment>
<evidence type="ECO:0000256" key="3">
    <source>
        <dbReference type="ARBA" id="ARBA00022729"/>
    </source>
</evidence>
<reference evidence="4 5" key="1">
    <citation type="submission" date="2021-08" db="EMBL/GenBank/DDBJ databases">
        <title>Rheinheimera aquimaris sp. nov., isolated from seawater of the East Sea in Korea.</title>
        <authorList>
            <person name="Kim K.H."/>
            <person name="Wenting R."/>
            <person name="Kim K.R."/>
            <person name="Jeon C.O."/>
        </authorList>
    </citation>
    <scope>NUCLEOTIDE SEQUENCE [LARGE SCALE GENOMIC DNA]</scope>
    <source>
        <strain evidence="4 5">MA-13</strain>
    </source>
</reference>
<dbReference type="Gene3D" id="3.40.190.10">
    <property type="entry name" value="Periplasmic binding protein-like II"/>
    <property type="match status" value="2"/>
</dbReference>
<dbReference type="InterPro" id="IPR006059">
    <property type="entry name" value="SBP"/>
</dbReference>
<evidence type="ECO:0000313" key="4">
    <source>
        <dbReference type="EMBL" id="MBZ9610762.1"/>
    </source>
</evidence>
<keyword evidence="5" id="KW-1185">Reference proteome</keyword>
<dbReference type="Pfam" id="PF01547">
    <property type="entry name" value="SBP_bac_1"/>
    <property type="match status" value="1"/>
</dbReference>
<evidence type="ECO:0000256" key="2">
    <source>
        <dbReference type="ARBA" id="ARBA00022448"/>
    </source>
</evidence>
<dbReference type="EMBL" id="JAERPS020000001">
    <property type="protein sequence ID" value="MBZ9610762.1"/>
    <property type="molecule type" value="Genomic_DNA"/>
</dbReference>
<evidence type="ECO:0000256" key="1">
    <source>
        <dbReference type="ARBA" id="ARBA00008520"/>
    </source>
</evidence>
<dbReference type="SUPFAM" id="SSF53850">
    <property type="entry name" value="Periplasmic binding protein-like II"/>
    <property type="match status" value="1"/>
</dbReference>
<comment type="caution">
    <text evidence="4">The sequence shown here is derived from an EMBL/GenBank/DDBJ whole genome shotgun (WGS) entry which is preliminary data.</text>
</comment>
<protein>
    <submittedName>
        <fullName evidence="4">Extracellular solute-binding protein</fullName>
    </submittedName>
</protein>